<name>A0AAU9IMW3_9CILI</name>
<evidence type="ECO:0008006" key="7">
    <source>
        <dbReference type="Google" id="ProtNLM"/>
    </source>
</evidence>
<evidence type="ECO:0000256" key="3">
    <source>
        <dbReference type="ARBA" id="ARBA00022737"/>
    </source>
</evidence>
<dbReference type="PROSITE" id="PS50082">
    <property type="entry name" value="WD_REPEATS_2"/>
    <property type="match status" value="1"/>
</dbReference>
<dbReference type="Gene3D" id="2.130.10.10">
    <property type="entry name" value="YVTN repeat-like/Quinoprotein amine dehydrogenase"/>
    <property type="match status" value="2"/>
</dbReference>
<dbReference type="AlphaFoldDB" id="A0AAU9IMW3"/>
<evidence type="ECO:0000256" key="4">
    <source>
        <dbReference type="PROSITE-ProRule" id="PRU00221"/>
    </source>
</evidence>
<dbReference type="EMBL" id="CAJZBQ010000014">
    <property type="protein sequence ID" value="CAG9315797.1"/>
    <property type="molecule type" value="Genomic_DNA"/>
</dbReference>
<dbReference type="InterPro" id="IPR036322">
    <property type="entry name" value="WD40_repeat_dom_sf"/>
</dbReference>
<evidence type="ECO:0000313" key="6">
    <source>
        <dbReference type="Proteomes" id="UP001162131"/>
    </source>
</evidence>
<accession>A0AAU9IMW3</accession>
<gene>
    <name evidence="5" type="ORF">BSTOLATCC_MIC14544</name>
</gene>
<dbReference type="SMART" id="SM00320">
    <property type="entry name" value="WD40"/>
    <property type="match status" value="5"/>
</dbReference>
<keyword evidence="3" id="KW-0677">Repeat</keyword>
<keyword evidence="2 4" id="KW-0853">WD repeat</keyword>
<dbReference type="PRINTS" id="PR00320">
    <property type="entry name" value="GPROTEINBRPT"/>
</dbReference>
<evidence type="ECO:0000313" key="5">
    <source>
        <dbReference type="EMBL" id="CAG9315797.1"/>
    </source>
</evidence>
<sequence length="408" mass="45494">MSVITCLKWVPKGYARSEPLLEEVTMNDIEDIKAAEGEDLNMDTYDQEEAIPVFSNVEYEPQLENIEDEEEEDNKINPDDAIIITGNQKGDFSEVHVFIYVENSGALYVHHDFFLTAYPLALEWLPYNPQTPNEAGNCLAVGSFMPEIELWNLDIIDVLEPIGRLGGVKREKVSEGSSKKRKRTKTYTKGSHHDAVMALDIHPTRKNILASGSADCKVKVWDIIEHECKITLSHHEGKVQSIEWNPTEEKILVSGGLDGSAFVVGVDSPDSSKQIRVPSEIEAVTWNPFNPLEFSLSTEDGFLYTYDARNLGKPLYEVKAHNSQCTIAYSPGVPNLIGTASVDKTVKIWHGEGLRGIAERDMKVDSLFCLEFYKDSPFTLATGGTGGVLAIWDTEENQNVCNSFSRAK</sequence>
<comment type="caution">
    <text evidence="5">The sequence shown here is derived from an EMBL/GenBank/DDBJ whole genome shotgun (WGS) entry which is preliminary data.</text>
</comment>
<protein>
    <recommendedName>
        <fullName evidence="7">Periodic tryptophan protein 1 homolog</fullName>
    </recommendedName>
</protein>
<dbReference type="PANTHER" id="PTHR14091">
    <property type="entry name" value="PERIODIC TRYPTOPHAN PROTEIN 1"/>
    <property type="match status" value="1"/>
</dbReference>
<dbReference type="InterPro" id="IPR015943">
    <property type="entry name" value="WD40/YVTN_repeat-like_dom_sf"/>
</dbReference>
<dbReference type="PANTHER" id="PTHR14091:SF0">
    <property type="entry name" value="PERIODIC TRYPTOPHAN PROTEIN 1 HOMOLOG"/>
    <property type="match status" value="1"/>
</dbReference>
<dbReference type="PROSITE" id="PS50294">
    <property type="entry name" value="WD_REPEATS_REGION"/>
    <property type="match status" value="1"/>
</dbReference>
<keyword evidence="6" id="KW-1185">Reference proteome</keyword>
<dbReference type="InterPro" id="IPR019775">
    <property type="entry name" value="WD40_repeat_CS"/>
</dbReference>
<dbReference type="Pfam" id="PF00400">
    <property type="entry name" value="WD40"/>
    <property type="match status" value="3"/>
</dbReference>
<dbReference type="Proteomes" id="UP001162131">
    <property type="component" value="Unassembled WGS sequence"/>
</dbReference>
<dbReference type="PROSITE" id="PS00678">
    <property type="entry name" value="WD_REPEATS_1"/>
    <property type="match status" value="1"/>
</dbReference>
<evidence type="ECO:0000256" key="1">
    <source>
        <dbReference type="ARBA" id="ARBA00022553"/>
    </source>
</evidence>
<dbReference type="GO" id="GO:0005634">
    <property type="term" value="C:nucleus"/>
    <property type="evidence" value="ECO:0007669"/>
    <property type="project" value="TreeGrafter"/>
</dbReference>
<dbReference type="InterPro" id="IPR044285">
    <property type="entry name" value="PWP1"/>
</dbReference>
<organism evidence="5 6">
    <name type="scientific">Blepharisma stoltei</name>
    <dbReference type="NCBI Taxonomy" id="1481888"/>
    <lineage>
        <taxon>Eukaryota</taxon>
        <taxon>Sar</taxon>
        <taxon>Alveolata</taxon>
        <taxon>Ciliophora</taxon>
        <taxon>Postciliodesmatophora</taxon>
        <taxon>Heterotrichea</taxon>
        <taxon>Heterotrichida</taxon>
        <taxon>Blepharismidae</taxon>
        <taxon>Blepharisma</taxon>
    </lineage>
</organism>
<evidence type="ECO:0000256" key="2">
    <source>
        <dbReference type="ARBA" id="ARBA00022574"/>
    </source>
</evidence>
<dbReference type="SUPFAM" id="SSF50978">
    <property type="entry name" value="WD40 repeat-like"/>
    <property type="match status" value="1"/>
</dbReference>
<dbReference type="InterPro" id="IPR020472">
    <property type="entry name" value="WD40_PAC1"/>
</dbReference>
<dbReference type="GO" id="GO:0006364">
    <property type="term" value="P:rRNA processing"/>
    <property type="evidence" value="ECO:0007669"/>
    <property type="project" value="InterPro"/>
</dbReference>
<keyword evidence="1" id="KW-0597">Phosphoprotein</keyword>
<feature type="repeat" description="WD" evidence="4">
    <location>
        <begin position="189"/>
        <end position="223"/>
    </location>
</feature>
<dbReference type="InterPro" id="IPR001680">
    <property type="entry name" value="WD40_rpt"/>
</dbReference>
<reference evidence="5" key="1">
    <citation type="submission" date="2021-09" db="EMBL/GenBank/DDBJ databases">
        <authorList>
            <consortium name="AG Swart"/>
            <person name="Singh M."/>
            <person name="Singh A."/>
            <person name="Seah K."/>
            <person name="Emmerich C."/>
        </authorList>
    </citation>
    <scope>NUCLEOTIDE SEQUENCE</scope>
    <source>
        <strain evidence="5">ATCC30299</strain>
    </source>
</reference>
<proteinExistence type="predicted"/>